<keyword evidence="3" id="KW-1185">Reference proteome</keyword>
<evidence type="ECO:0000259" key="1">
    <source>
        <dbReference type="PROSITE" id="PS50017"/>
    </source>
</evidence>
<reference evidence="3" key="1">
    <citation type="submission" date="2015-02" db="EMBL/GenBank/DDBJ databases">
        <title>Genome sequencing for Strongylocentrotus purpuratus.</title>
        <authorList>
            <person name="Murali S."/>
            <person name="Liu Y."/>
            <person name="Vee V."/>
            <person name="English A."/>
            <person name="Wang M."/>
            <person name="Skinner E."/>
            <person name="Han Y."/>
            <person name="Muzny D.M."/>
            <person name="Worley K.C."/>
            <person name="Gibbs R.A."/>
        </authorList>
    </citation>
    <scope>NUCLEOTIDE SEQUENCE</scope>
</reference>
<organism evidence="2 3">
    <name type="scientific">Strongylocentrotus purpuratus</name>
    <name type="common">Purple sea urchin</name>
    <dbReference type="NCBI Taxonomy" id="7668"/>
    <lineage>
        <taxon>Eukaryota</taxon>
        <taxon>Metazoa</taxon>
        <taxon>Echinodermata</taxon>
        <taxon>Eleutherozoa</taxon>
        <taxon>Echinozoa</taxon>
        <taxon>Echinoidea</taxon>
        <taxon>Euechinoidea</taxon>
        <taxon>Echinacea</taxon>
        <taxon>Camarodonta</taxon>
        <taxon>Echinidea</taxon>
        <taxon>Strongylocentrotidae</taxon>
        <taxon>Strongylocentrotus</taxon>
    </lineage>
</organism>
<dbReference type="RefSeq" id="XP_030834362.1">
    <property type="nucleotide sequence ID" value="XM_030978502.1"/>
</dbReference>
<dbReference type="GeneID" id="100891758"/>
<dbReference type="Gene3D" id="3.40.50.10140">
    <property type="entry name" value="Toll/interleukin-1 receptor homology (TIR) domain"/>
    <property type="match status" value="1"/>
</dbReference>
<reference evidence="2" key="2">
    <citation type="submission" date="2021-01" db="UniProtKB">
        <authorList>
            <consortium name="EnsemblMetazoa"/>
        </authorList>
    </citation>
    <scope>IDENTIFICATION</scope>
</reference>
<dbReference type="GO" id="GO:0007165">
    <property type="term" value="P:signal transduction"/>
    <property type="evidence" value="ECO:0007669"/>
    <property type="project" value="InterPro"/>
</dbReference>
<dbReference type="CDD" id="cd01670">
    <property type="entry name" value="Death"/>
    <property type="match status" value="2"/>
</dbReference>
<accession>A0A7M7NE39</accession>
<evidence type="ECO:0000313" key="2">
    <source>
        <dbReference type="EnsemblMetazoa" id="XP_030834362"/>
    </source>
</evidence>
<sequence>MAAKALSKVLQDDMLIKQLAESIDSVKHYFPLALGRDLLGSQAAVSDIIGWTERDYRYQNIVSECLKTWRNANGKAAGTKLVEIFRGLELDKVATYLEQELKRRPNCLIEDTFLQSLASQLDCTLVYRKLGLPLLENNDMKFNDLIRLSNIQTTQHHKDLLHVLHAWIIQVGKSRESLEELKKILLKHGLKDTAQQLHFMEYGPNAGPMDIPRGTEEMETVGLSSTPLPQKVFYDIYLLSSSKKTSYFLKMKNLIQRNEWKMTSPFDSKLGEPVLKSIEKDLSNCSHVVYLITEEDCVKENVDITMTIEIALKSVTHKGLGGRVIPVFCCDISIVPPLLSRLTGENIDDEALEGRLSRSIDVDIRKKREKEYRSVSGKIAERLQGASSSQPQQAPLLSTVETLEIVLDRQEDFDEKLKAVARSVIRDADIDYLGRALGFDPAEIHRYIHANMRSESYMGTLSMLRDWRKMQTKATEFNALKYVLERAGQIRLADELFELVQGASSSQPQQASHQNTVKTLENNSVRQEDFDDKLITVARKVARRDEIDNLGKALGFEPEDIQHYVNTNFRNSEVSYMGTLLMLRDWSKKQTKATVREALKDVLIKAGRIRLAFQLFGTS</sequence>
<evidence type="ECO:0000313" key="3">
    <source>
        <dbReference type="Proteomes" id="UP000007110"/>
    </source>
</evidence>
<protein>
    <recommendedName>
        <fullName evidence="1">Death domain-containing protein</fullName>
    </recommendedName>
</protein>
<proteinExistence type="predicted"/>
<dbReference type="InParanoid" id="A0A7M7NE39"/>
<dbReference type="InterPro" id="IPR011029">
    <property type="entry name" value="DEATH-like_dom_sf"/>
</dbReference>
<dbReference type="InterPro" id="IPR000488">
    <property type="entry name" value="Death_dom"/>
</dbReference>
<dbReference type="InterPro" id="IPR035897">
    <property type="entry name" value="Toll_tir_struct_dom_sf"/>
</dbReference>
<feature type="domain" description="Death" evidence="1">
    <location>
        <begin position="433"/>
        <end position="500"/>
    </location>
</feature>
<dbReference type="EnsemblMetazoa" id="XM_030978502">
    <property type="protein sequence ID" value="XP_030834362"/>
    <property type="gene ID" value="LOC100891758"/>
</dbReference>
<dbReference type="InterPro" id="IPR016729">
    <property type="entry name" value="FADD"/>
</dbReference>
<name>A0A7M7NE39_STRPU</name>
<dbReference type="Proteomes" id="UP000007110">
    <property type="component" value="Unassembled WGS sequence"/>
</dbReference>
<dbReference type="PROSITE" id="PS50017">
    <property type="entry name" value="DEATH_DOMAIN"/>
    <property type="match status" value="1"/>
</dbReference>
<dbReference type="Gene3D" id="1.10.533.10">
    <property type="entry name" value="Death Domain, Fas"/>
    <property type="match status" value="2"/>
</dbReference>
<dbReference type="KEGG" id="spu:100891758"/>
<dbReference type="PANTHER" id="PTHR15077">
    <property type="entry name" value="FAS-ASSOCIATING DEATH DOMAIN-CONTAINING PROTEIN FADD"/>
    <property type="match status" value="1"/>
</dbReference>
<dbReference type="SUPFAM" id="SSF47986">
    <property type="entry name" value="DEATH domain"/>
    <property type="match status" value="1"/>
</dbReference>
<dbReference type="AlphaFoldDB" id="A0A7M7NE39"/>